<dbReference type="Pfam" id="PF13855">
    <property type="entry name" value="LRR_8"/>
    <property type="match status" value="2"/>
</dbReference>
<dbReference type="GO" id="GO:0031012">
    <property type="term" value="C:extracellular matrix"/>
    <property type="evidence" value="ECO:0007669"/>
    <property type="project" value="TreeGrafter"/>
</dbReference>
<dbReference type="EMBL" id="JALNTZ010000004">
    <property type="protein sequence ID" value="KAJ3656894.1"/>
    <property type="molecule type" value="Genomic_DNA"/>
</dbReference>
<dbReference type="Gene3D" id="3.80.10.10">
    <property type="entry name" value="Ribonuclease Inhibitor"/>
    <property type="match status" value="3"/>
</dbReference>
<dbReference type="PANTHER" id="PTHR24373:SF370">
    <property type="entry name" value="FISH-LIPS, ISOFORM E"/>
    <property type="match status" value="1"/>
</dbReference>
<protein>
    <submittedName>
        <fullName evidence="5">Uncharacterized protein</fullName>
    </submittedName>
</protein>
<evidence type="ECO:0000313" key="5">
    <source>
        <dbReference type="EMBL" id="KAJ3656894.1"/>
    </source>
</evidence>
<comment type="caution">
    <text evidence="5">The sequence shown here is derived from an EMBL/GenBank/DDBJ whole genome shotgun (WGS) entry which is preliminary data.</text>
</comment>
<dbReference type="SMART" id="SM00369">
    <property type="entry name" value="LRR_TYP"/>
    <property type="match status" value="8"/>
</dbReference>
<dbReference type="SUPFAM" id="SSF52058">
    <property type="entry name" value="L domain-like"/>
    <property type="match status" value="1"/>
</dbReference>
<dbReference type="PANTHER" id="PTHR24373">
    <property type="entry name" value="SLIT RELATED LEUCINE-RICH REPEAT NEURONAL PROTEIN"/>
    <property type="match status" value="1"/>
</dbReference>
<gene>
    <name evidence="5" type="ORF">Zmor_015939</name>
</gene>
<sequence>MRSLLLNLLVCIFRFKVSDREKITFVNVTVQWYFYHELETIEQETVASFDNVKKIIPDEEPVSVTIHGSIPILYEKSVFEVPNLIALNLNDVGLKQIKPGAFGNLPHLKWLSLSGNKLTEIKSDTFADPNLSYLDLSFNSIILLQPGAFKNFNADIVILDNNKLTELPSGVFKNVTLGILSLNGNFLHTIAPKALSPIGLTRLDLSKNELEEIDPDVFDMQKLISLDLDDNSIKLLRPGDLINLPELSELRLAQNELKEIPDGVFNNTKLTYLNLNDNKIVKIASKAFDGM</sequence>
<keyword evidence="3" id="KW-0677">Repeat</keyword>
<organism evidence="5 6">
    <name type="scientific">Zophobas morio</name>
    <dbReference type="NCBI Taxonomy" id="2755281"/>
    <lineage>
        <taxon>Eukaryota</taxon>
        <taxon>Metazoa</taxon>
        <taxon>Ecdysozoa</taxon>
        <taxon>Arthropoda</taxon>
        <taxon>Hexapoda</taxon>
        <taxon>Insecta</taxon>
        <taxon>Pterygota</taxon>
        <taxon>Neoptera</taxon>
        <taxon>Endopterygota</taxon>
        <taxon>Coleoptera</taxon>
        <taxon>Polyphaga</taxon>
        <taxon>Cucujiformia</taxon>
        <taxon>Tenebrionidae</taxon>
        <taxon>Zophobas</taxon>
    </lineage>
</organism>
<dbReference type="Proteomes" id="UP001168821">
    <property type="component" value="Unassembled WGS sequence"/>
</dbReference>
<dbReference type="InterPro" id="IPR032675">
    <property type="entry name" value="LRR_dom_sf"/>
</dbReference>
<evidence type="ECO:0000256" key="1">
    <source>
        <dbReference type="ARBA" id="ARBA00022614"/>
    </source>
</evidence>
<keyword evidence="6" id="KW-1185">Reference proteome</keyword>
<dbReference type="InterPro" id="IPR003591">
    <property type="entry name" value="Leu-rich_rpt_typical-subtyp"/>
</dbReference>
<dbReference type="InterPro" id="IPR001611">
    <property type="entry name" value="Leu-rich_rpt"/>
</dbReference>
<dbReference type="GO" id="GO:0005615">
    <property type="term" value="C:extracellular space"/>
    <property type="evidence" value="ECO:0007669"/>
    <property type="project" value="TreeGrafter"/>
</dbReference>
<evidence type="ECO:0000313" key="6">
    <source>
        <dbReference type="Proteomes" id="UP001168821"/>
    </source>
</evidence>
<feature type="chain" id="PRO_5041296758" evidence="4">
    <location>
        <begin position="21"/>
        <end position="291"/>
    </location>
</feature>
<dbReference type="InterPro" id="IPR050328">
    <property type="entry name" value="Dev_Immune_Receptor"/>
</dbReference>
<proteinExistence type="predicted"/>
<keyword evidence="2 4" id="KW-0732">Signal</keyword>
<name>A0AA38IPA0_9CUCU</name>
<accession>A0AA38IPA0</accession>
<evidence type="ECO:0000256" key="3">
    <source>
        <dbReference type="ARBA" id="ARBA00022737"/>
    </source>
</evidence>
<reference evidence="5" key="1">
    <citation type="journal article" date="2023" name="G3 (Bethesda)">
        <title>Whole genome assemblies of Zophobas morio and Tenebrio molitor.</title>
        <authorList>
            <person name="Kaur S."/>
            <person name="Stinson S.A."/>
            <person name="diCenzo G.C."/>
        </authorList>
    </citation>
    <scope>NUCLEOTIDE SEQUENCE</scope>
    <source>
        <strain evidence="5">QUZm001</strain>
    </source>
</reference>
<dbReference type="AlphaFoldDB" id="A0AA38IPA0"/>
<evidence type="ECO:0000256" key="4">
    <source>
        <dbReference type="SAM" id="SignalP"/>
    </source>
</evidence>
<dbReference type="PROSITE" id="PS51450">
    <property type="entry name" value="LRR"/>
    <property type="match status" value="2"/>
</dbReference>
<keyword evidence="1" id="KW-0433">Leucine-rich repeat</keyword>
<evidence type="ECO:0000256" key="2">
    <source>
        <dbReference type="ARBA" id="ARBA00022729"/>
    </source>
</evidence>
<feature type="signal peptide" evidence="4">
    <location>
        <begin position="1"/>
        <end position="20"/>
    </location>
</feature>